<feature type="compositionally biased region" description="Basic residues" evidence="1">
    <location>
        <begin position="43"/>
        <end position="53"/>
    </location>
</feature>
<dbReference type="VEuPathDB" id="CryptoDB:Cvel_19062"/>
<feature type="compositionally biased region" description="Low complexity" evidence="1">
    <location>
        <begin position="32"/>
        <end position="42"/>
    </location>
</feature>
<evidence type="ECO:0000313" key="2">
    <source>
        <dbReference type="EMBL" id="CEM19377.1"/>
    </source>
</evidence>
<gene>
    <name evidence="2" type="ORF">Cvel_19062</name>
</gene>
<dbReference type="AlphaFoldDB" id="A0A0G4FW86"/>
<sequence>MTASSKTVSRITGRIPPGNKKAIKLKGKGLAKAKAQPQPKAQAKAKAKAKAKVKAGPPPLPIPAAGEAPILQEVAAAPAVIIAEAPASQINAEPKNP</sequence>
<protein>
    <submittedName>
        <fullName evidence="2">Uncharacterized protein</fullName>
    </submittedName>
</protein>
<reference evidence="2" key="1">
    <citation type="submission" date="2014-11" db="EMBL/GenBank/DDBJ databases">
        <authorList>
            <person name="Otto D Thomas"/>
            <person name="Naeem Raeece"/>
        </authorList>
    </citation>
    <scope>NUCLEOTIDE SEQUENCE</scope>
</reference>
<dbReference type="EMBL" id="CDMZ01000681">
    <property type="protein sequence ID" value="CEM19377.1"/>
    <property type="molecule type" value="Genomic_DNA"/>
</dbReference>
<feature type="region of interest" description="Disordered" evidence="1">
    <location>
        <begin position="1"/>
        <end position="60"/>
    </location>
</feature>
<organism evidence="2">
    <name type="scientific">Chromera velia CCMP2878</name>
    <dbReference type="NCBI Taxonomy" id="1169474"/>
    <lineage>
        <taxon>Eukaryota</taxon>
        <taxon>Sar</taxon>
        <taxon>Alveolata</taxon>
        <taxon>Colpodellida</taxon>
        <taxon>Chromeraceae</taxon>
        <taxon>Chromera</taxon>
    </lineage>
</organism>
<proteinExistence type="predicted"/>
<accession>A0A0G4FW86</accession>
<feature type="compositionally biased region" description="Basic residues" evidence="1">
    <location>
        <begin position="21"/>
        <end position="31"/>
    </location>
</feature>
<evidence type="ECO:0000256" key="1">
    <source>
        <dbReference type="SAM" id="MobiDB-lite"/>
    </source>
</evidence>
<name>A0A0G4FW86_9ALVE</name>
<feature type="compositionally biased region" description="Polar residues" evidence="1">
    <location>
        <begin position="1"/>
        <end position="10"/>
    </location>
</feature>